<dbReference type="EMBL" id="LGUG01000002">
    <property type="protein sequence ID" value="KON99349.1"/>
    <property type="molecule type" value="Genomic_DNA"/>
</dbReference>
<dbReference type="Proteomes" id="UP000182836">
    <property type="component" value="Unassembled WGS sequence"/>
</dbReference>
<dbReference type="Pfam" id="PF13673">
    <property type="entry name" value="Acetyltransf_10"/>
    <property type="match status" value="1"/>
</dbReference>
<dbReference type="Gene3D" id="3.40.630.30">
    <property type="match status" value="1"/>
</dbReference>
<evidence type="ECO:0000313" key="4">
    <source>
        <dbReference type="Proteomes" id="UP000037269"/>
    </source>
</evidence>
<dbReference type="InterPro" id="IPR000182">
    <property type="entry name" value="GNAT_dom"/>
</dbReference>
<gene>
    <name evidence="2" type="ORF">AF333_01065</name>
    <name evidence="3" type="ORF">SAMN04487909_10569</name>
</gene>
<dbReference type="PATRIC" id="fig|47500.8.peg.4306"/>
<dbReference type="STRING" id="47500.AF333_01065"/>
<dbReference type="InterPro" id="IPR016181">
    <property type="entry name" value="Acyl_CoA_acyltransferase"/>
</dbReference>
<evidence type="ECO:0000313" key="5">
    <source>
        <dbReference type="Proteomes" id="UP000182836"/>
    </source>
</evidence>
<dbReference type="RefSeq" id="WP_043068694.1">
    <property type="nucleotide sequence ID" value="NZ_BJOA01000065.1"/>
</dbReference>
<keyword evidence="3" id="KW-0808">Transferase</keyword>
<dbReference type="EMBL" id="FNED01000005">
    <property type="protein sequence ID" value="SDI54953.1"/>
    <property type="molecule type" value="Genomic_DNA"/>
</dbReference>
<dbReference type="AlphaFoldDB" id="A0A0D1XEK3"/>
<dbReference type="Proteomes" id="UP000037269">
    <property type="component" value="Unassembled WGS sequence"/>
</dbReference>
<reference evidence="3 5" key="2">
    <citation type="submission" date="2016-10" db="EMBL/GenBank/DDBJ databases">
        <authorList>
            <person name="de Groot N.N."/>
        </authorList>
    </citation>
    <scope>NUCLEOTIDE SEQUENCE [LARGE SCALE GENOMIC DNA]</scope>
    <source>
        <strain evidence="3 5">DSM 2895</strain>
    </source>
</reference>
<feature type="domain" description="N-acetyltransferase" evidence="1">
    <location>
        <begin position="39"/>
        <end position="104"/>
    </location>
</feature>
<accession>A0A0D1XEK3</accession>
<protein>
    <submittedName>
        <fullName evidence="3">Acetyltransferase (GNAT) family protein</fullName>
    </submittedName>
</protein>
<dbReference type="SUPFAM" id="SSF55729">
    <property type="entry name" value="Acyl-CoA N-acyltransferases (Nat)"/>
    <property type="match status" value="1"/>
</dbReference>
<proteinExistence type="predicted"/>
<evidence type="ECO:0000313" key="3">
    <source>
        <dbReference type="EMBL" id="SDI54953.1"/>
    </source>
</evidence>
<dbReference type="GO" id="GO:0016747">
    <property type="term" value="F:acyltransferase activity, transferring groups other than amino-acyl groups"/>
    <property type="evidence" value="ECO:0007669"/>
    <property type="project" value="InterPro"/>
</dbReference>
<dbReference type="OrthoDB" id="2869300at2"/>
<organism evidence="2 4">
    <name type="scientific">Aneurinibacillus migulanus</name>
    <name type="common">Bacillus migulanus</name>
    <dbReference type="NCBI Taxonomy" id="47500"/>
    <lineage>
        <taxon>Bacteria</taxon>
        <taxon>Bacillati</taxon>
        <taxon>Bacillota</taxon>
        <taxon>Bacilli</taxon>
        <taxon>Bacillales</taxon>
        <taxon>Paenibacillaceae</taxon>
        <taxon>Aneurinibacillus group</taxon>
        <taxon>Aneurinibacillus</taxon>
    </lineage>
</organism>
<evidence type="ECO:0000259" key="1">
    <source>
        <dbReference type="Pfam" id="PF13673"/>
    </source>
</evidence>
<name>A0A0D1XEK3_ANEMI</name>
<reference evidence="2 4" key="1">
    <citation type="submission" date="2015-07" db="EMBL/GenBank/DDBJ databases">
        <title>Fjat-14205 dsm 2895.</title>
        <authorList>
            <person name="Liu B."/>
            <person name="Wang J."/>
            <person name="Zhu Y."/>
            <person name="Liu G."/>
            <person name="Chen Q."/>
            <person name="Chen Z."/>
            <person name="Lan J."/>
            <person name="Che J."/>
            <person name="Ge C."/>
            <person name="Shi H."/>
            <person name="Pan Z."/>
            <person name="Liu X."/>
        </authorList>
    </citation>
    <scope>NUCLEOTIDE SEQUENCE [LARGE SCALE GENOMIC DNA]</scope>
    <source>
        <strain evidence="2 4">DSM 2895</strain>
    </source>
</reference>
<evidence type="ECO:0000313" key="2">
    <source>
        <dbReference type="EMBL" id="KON99349.1"/>
    </source>
</evidence>
<dbReference type="GeneID" id="42303806"/>
<keyword evidence="4" id="KW-1185">Reference proteome</keyword>
<sequence>MPVYTFLPSTFSRTREKLIRFSKTYGDRRITARAIRWLQEMPEADINKEGTLLIAHVHNKKLLGLLAVAEYGIQESFLVVHPEARTNQIGKTLTEEAIRRLGKLYARVAADNMPSLKTCFAAQMIAFSCIRGVTGKPTLWLAAGDWSRDDVERL</sequence>